<keyword evidence="4" id="KW-0812">Transmembrane</keyword>
<dbReference type="PROSITE" id="PS50026">
    <property type="entry name" value="EGF_3"/>
    <property type="match status" value="1"/>
</dbReference>
<evidence type="ECO:0008006" key="18">
    <source>
        <dbReference type="Google" id="ProtNLM"/>
    </source>
</evidence>
<feature type="domain" description="EGF-like" evidence="5">
    <location>
        <begin position="207"/>
        <end position="244"/>
    </location>
</feature>
<gene>
    <name evidence="14" type="ORF">FNK824_LOCUS16160</name>
    <name evidence="15" type="ORF">JBS370_LOCUS27195</name>
    <name evidence="10" type="ORF">JXQ802_LOCUS28527</name>
    <name evidence="11" type="ORF">JXQ802_LOCUS28567</name>
    <name evidence="13" type="ORF">OTI717_LOCUS15281</name>
    <name evidence="7" type="ORF">PYM288_LOCUS12243</name>
    <name evidence="8" type="ORF">RFH988_LOCUS20747</name>
    <name evidence="12" type="ORF">SEV965_LOCUS26596</name>
    <name evidence="9" type="ORF">ZHD862_LOCUS20639</name>
</gene>
<evidence type="ECO:0000313" key="16">
    <source>
        <dbReference type="Proteomes" id="UP000663870"/>
    </source>
</evidence>
<dbReference type="PROSITE" id="PS50041">
    <property type="entry name" value="C_TYPE_LECTIN_2"/>
    <property type="match status" value="1"/>
</dbReference>
<dbReference type="Proteomes" id="UP000663889">
    <property type="component" value="Unassembled WGS sequence"/>
</dbReference>
<keyword evidence="4" id="KW-1133">Transmembrane helix</keyword>
<dbReference type="EMBL" id="CAJNOL010001080">
    <property type="protein sequence ID" value="CAF1282502.1"/>
    <property type="molecule type" value="Genomic_DNA"/>
</dbReference>
<evidence type="ECO:0000313" key="17">
    <source>
        <dbReference type="Proteomes" id="UP000663882"/>
    </source>
</evidence>
<feature type="transmembrane region" description="Helical" evidence="4">
    <location>
        <begin position="12"/>
        <end position="29"/>
    </location>
</feature>
<evidence type="ECO:0000313" key="11">
    <source>
        <dbReference type="EMBL" id="CAF1282502.1"/>
    </source>
</evidence>
<evidence type="ECO:0000313" key="12">
    <source>
        <dbReference type="EMBL" id="CAF1307084.1"/>
    </source>
</evidence>
<dbReference type="EMBL" id="CAJNOH010000223">
    <property type="protein sequence ID" value="CAF0953341.1"/>
    <property type="molecule type" value="Genomic_DNA"/>
</dbReference>
<dbReference type="GO" id="GO:0030246">
    <property type="term" value="F:carbohydrate binding"/>
    <property type="evidence" value="ECO:0007669"/>
    <property type="project" value="UniProtKB-KW"/>
</dbReference>
<keyword evidence="2 3" id="KW-1015">Disulfide bond</keyword>
<evidence type="ECO:0000256" key="4">
    <source>
        <dbReference type="SAM" id="Phobius"/>
    </source>
</evidence>
<dbReference type="CDD" id="cd00054">
    <property type="entry name" value="EGF_CA"/>
    <property type="match status" value="1"/>
</dbReference>
<evidence type="ECO:0000259" key="5">
    <source>
        <dbReference type="PROSITE" id="PS50026"/>
    </source>
</evidence>
<dbReference type="EMBL" id="CAJNOO010001287">
    <property type="protein sequence ID" value="CAF1128690.1"/>
    <property type="molecule type" value="Genomic_DNA"/>
</dbReference>
<dbReference type="EMBL" id="CAJNOT010001185">
    <property type="protein sequence ID" value="CAF1160098.1"/>
    <property type="molecule type" value="Genomic_DNA"/>
</dbReference>
<dbReference type="EMBL" id="CAJOBE010002417">
    <property type="protein sequence ID" value="CAF3821031.1"/>
    <property type="molecule type" value="Genomic_DNA"/>
</dbReference>
<evidence type="ECO:0000313" key="8">
    <source>
        <dbReference type="EMBL" id="CAF1128690.1"/>
    </source>
</evidence>
<dbReference type="InterPro" id="IPR016187">
    <property type="entry name" value="CTDL_fold"/>
</dbReference>
<protein>
    <recommendedName>
        <fullName evidence="18">C-type lectin domain-containing protein</fullName>
    </recommendedName>
</protein>
<dbReference type="Proteomes" id="UP000663874">
    <property type="component" value="Unassembled WGS sequence"/>
</dbReference>
<dbReference type="InterPro" id="IPR016186">
    <property type="entry name" value="C-type_lectin-like/link_sf"/>
</dbReference>
<keyword evidence="1" id="KW-0430">Lectin</keyword>
<accession>A0A814R8K6</accession>
<evidence type="ECO:0000313" key="7">
    <source>
        <dbReference type="EMBL" id="CAF0953341.1"/>
    </source>
</evidence>
<comment type="caution">
    <text evidence="3">Lacks conserved residue(s) required for the propagation of feature annotation.</text>
</comment>
<dbReference type="Proteomes" id="UP000663864">
    <property type="component" value="Unassembled WGS sequence"/>
</dbReference>
<dbReference type="InterPro" id="IPR001304">
    <property type="entry name" value="C-type_lectin-like"/>
</dbReference>
<dbReference type="Proteomes" id="UP000663823">
    <property type="component" value="Unassembled WGS sequence"/>
</dbReference>
<evidence type="ECO:0000259" key="6">
    <source>
        <dbReference type="PROSITE" id="PS50041"/>
    </source>
</evidence>
<keyword evidence="16" id="KW-1185">Reference proteome</keyword>
<feature type="disulfide bond" evidence="3">
    <location>
        <begin position="234"/>
        <end position="243"/>
    </location>
</feature>
<evidence type="ECO:0000313" key="10">
    <source>
        <dbReference type="EMBL" id="CAF1281711.1"/>
    </source>
</evidence>
<feature type="transmembrane region" description="Helical" evidence="4">
    <location>
        <begin position="250"/>
        <end position="272"/>
    </location>
</feature>
<dbReference type="EMBL" id="CAJOBD010005032">
    <property type="protein sequence ID" value="CAF4017332.1"/>
    <property type="molecule type" value="Genomic_DNA"/>
</dbReference>
<dbReference type="PROSITE" id="PS00022">
    <property type="entry name" value="EGF_1"/>
    <property type="match status" value="1"/>
</dbReference>
<dbReference type="Gene3D" id="3.10.100.10">
    <property type="entry name" value="Mannose-Binding Protein A, subunit A"/>
    <property type="match status" value="1"/>
</dbReference>
<dbReference type="InterPro" id="IPR000152">
    <property type="entry name" value="EGF-type_Asp/Asn_hydroxyl_site"/>
</dbReference>
<reference evidence="8" key="1">
    <citation type="submission" date="2021-02" db="EMBL/GenBank/DDBJ databases">
        <authorList>
            <person name="Nowell W R."/>
        </authorList>
    </citation>
    <scope>NUCLEOTIDE SEQUENCE</scope>
</reference>
<evidence type="ECO:0000313" key="13">
    <source>
        <dbReference type="EMBL" id="CAF3745595.1"/>
    </source>
</evidence>
<organism evidence="8 17">
    <name type="scientific">Rotaria sordida</name>
    <dbReference type="NCBI Taxonomy" id="392033"/>
    <lineage>
        <taxon>Eukaryota</taxon>
        <taxon>Metazoa</taxon>
        <taxon>Spiralia</taxon>
        <taxon>Gnathifera</taxon>
        <taxon>Rotifera</taxon>
        <taxon>Eurotatoria</taxon>
        <taxon>Bdelloidea</taxon>
        <taxon>Philodinida</taxon>
        <taxon>Philodinidae</taxon>
        <taxon>Rotaria</taxon>
    </lineage>
</organism>
<dbReference type="AlphaFoldDB" id="A0A814R8K6"/>
<dbReference type="Proteomes" id="UP000663882">
    <property type="component" value="Unassembled WGS sequence"/>
</dbReference>
<evidence type="ECO:0000313" key="15">
    <source>
        <dbReference type="EMBL" id="CAF4017332.1"/>
    </source>
</evidence>
<dbReference type="PROSITE" id="PS00010">
    <property type="entry name" value="ASX_HYDROXYL"/>
    <property type="match status" value="1"/>
</dbReference>
<dbReference type="InterPro" id="IPR051379">
    <property type="entry name" value="C-type_Lectin_Receptor_IMM"/>
</dbReference>
<keyword evidence="3" id="KW-0245">EGF-like domain</keyword>
<dbReference type="EMBL" id="CAJOAX010001791">
    <property type="protein sequence ID" value="CAF3745595.1"/>
    <property type="molecule type" value="Genomic_DNA"/>
</dbReference>
<dbReference type="SUPFAM" id="SSF56436">
    <property type="entry name" value="C-type lectin-like"/>
    <property type="match status" value="1"/>
</dbReference>
<evidence type="ECO:0000256" key="1">
    <source>
        <dbReference type="ARBA" id="ARBA00022734"/>
    </source>
</evidence>
<dbReference type="EMBL" id="CAJNOL010001077">
    <property type="protein sequence ID" value="CAF1281711.1"/>
    <property type="molecule type" value="Genomic_DNA"/>
</dbReference>
<dbReference type="Proteomes" id="UP000663870">
    <property type="component" value="Unassembled WGS sequence"/>
</dbReference>
<evidence type="ECO:0000313" key="14">
    <source>
        <dbReference type="EMBL" id="CAF3821031.1"/>
    </source>
</evidence>
<dbReference type="Proteomes" id="UP000663854">
    <property type="component" value="Unassembled WGS sequence"/>
</dbReference>
<dbReference type="PANTHER" id="PTHR46746:SF9">
    <property type="entry name" value="CD209 ANTIGEN-LIKE PROTEIN C-LIKE"/>
    <property type="match status" value="1"/>
</dbReference>
<keyword evidence="4" id="KW-0472">Membrane</keyword>
<dbReference type="CDD" id="cd00037">
    <property type="entry name" value="CLECT"/>
    <property type="match status" value="1"/>
</dbReference>
<dbReference type="SUPFAM" id="SSF57196">
    <property type="entry name" value="EGF/Laminin"/>
    <property type="match status" value="1"/>
</dbReference>
<comment type="caution">
    <text evidence="8">The sequence shown here is derived from an EMBL/GenBank/DDBJ whole genome shotgun (WGS) entry which is preliminary data.</text>
</comment>
<name>A0A814R8K6_9BILA</name>
<evidence type="ECO:0000313" key="9">
    <source>
        <dbReference type="EMBL" id="CAF1160098.1"/>
    </source>
</evidence>
<sequence>MINKLQQRITSFYYLFILIIFLLTIQPIFSNKIVDLIYTIRNKTTDDSRLKNNLVSEFHDILQAIQDHLYNTSISVCLPGFQFYGGSCYLLSSNKSTWLSASKSCLKIRNSTLVTFETYDELDFVVENLLKPLRINQAFIGLNASDIGQWYWLDGRTFWDSMFGPLFYVYRPETSHCGLINLVNRTKVAIEGRDCFNDEARFICKYVQNHCYQKHVCGRGGECMNIGLTYRCRCNFLYRGRKCDQLSSKAIQSIIALIIIILMVLIVCCLKFDICLQCKSKKKCHSIDDLFNENQMILEGHKKKKSMINY</sequence>
<dbReference type="OrthoDB" id="6133475at2759"/>
<dbReference type="InterPro" id="IPR000742">
    <property type="entry name" value="EGF"/>
</dbReference>
<feature type="domain" description="C-type lectin" evidence="6">
    <location>
        <begin position="84"/>
        <end position="205"/>
    </location>
</feature>
<dbReference type="Proteomes" id="UP000663836">
    <property type="component" value="Unassembled WGS sequence"/>
</dbReference>
<evidence type="ECO:0000256" key="2">
    <source>
        <dbReference type="ARBA" id="ARBA00023157"/>
    </source>
</evidence>
<proteinExistence type="predicted"/>
<dbReference type="SMART" id="SM00034">
    <property type="entry name" value="CLECT"/>
    <property type="match status" value="1"/>
</dbReference>
<dbReference type="EMBL" id="CAJNOU010002279">
    <property type="protein sequence ID" value="CAF1307084.1"/>
    <property type="molecule type" value="Genomic_DNA"/>
</dbReference>
<dbReference type="PANTHER" id="PTHR46746">
    <property type="entry name" value="KILLER CELL LECTIN-LIKE RECEPTOR SUBFAMILY F MEMBER 2"/>
    <property type="match status" value="1"/>
</dbReference>
<evidence type="ECO:0000256" key="3">
    <source>
        <dbReference type="PROSITE-ProRule" id="PRU00076"/>
    </source>
</evidence>